<dbReference type="Pfam" id="PF00378">
    <property type="entry name" value="ECH_1"/>
    <property type="match status" value="1"/>
</dbReference>
<dbReference type="Gene3D" id="3.90.226.10">
    <property type="entry name" value="2-enoyl-CoA Hydratase, Chain A, domain 1"/>
    <property type="match status" value="1"/>
</dbReference>
<keyword evidence="2" id="KW-1185">Reference proteome</keyword>
<evidence type="ECO:0000313" key="2">
    <source>
        <dbReference type="Proteomes" id="UP000435304"/>
    </source>
</evidence>
<dbReference type="AlphaFoldDB" id="A0A6A9UR23"/>
<dbReference type="GO" id="GO:0004300">
    <property type="term" value="F:enoyl-CoA hydratase activity"/>
    <property type="evidence" value="ECO:0007669"/>
    <property type="project" value="UniProtKB-EC"/>
</dbReference>
<dbReference type="CDD" id="cd06558">
    <property type="entry name" value="crotonase-like"/>
    <property type="match status" value="1"/>
</dbReference>
<keyword evidence="1" id="KW-0456">Lyase</keyword>
<dbReference type="RefSeq" id="WP_156608163.1">
    <property type="nucleotide sequence ID" value="NZ_WPCU01000004.1"/>
</dbReference>
<dbReference type="PANTHER" id="PTHR43459">
    <property type="entry name" value="ENOYL-COA HYDRATASE"/>
    <property type="match status" value="1"/>
</dbReference>
<reference evidence="1 2" key="1">
    <citation type="submission" date="2019-12" db="EMBL/GenBank/DDBJ databases">
        <title>Auraticoccus cholistani sp. nov., an actinomycete isolated from soil of Cholistan desert.</title>
        <authorList>
            <person name="Cheema M.T."/>
        </authorList>
    </citation>
    <scope>NUCLEOTIDE SEQUENCE [LARGE SCALE GENOMIC DNA]</scope>
    <source>
        <strain evidence="1 2">F435</strain>
    </source>
</reference>
<dbReference type="PANTHER" id="PTHR43459:SF1">
    <property type="entry name" value="EG:BACN32G11.4 PROTEIN"/>
    <property type="match status" value="1"/>
</dbReference>
<sequence>MADPAVDGEQPGRVTARQDGPVLTLTLDHPRRLNALTWDMYDQLERHARAVAGTPGVRAVVLTSAGSRAFAAGTDISQFTGFDAEAGLAYERRVGEVLDALRAVPVPVVAAVPGLAVGAGLVLAAACDLVVAAEDVRFGAPVSQTLGNCIDASAVELVRRRLGAARTDQLLLAADLVSAAELAGSGFITRLLPAGTDPRPAAEELARHVAAGAPITLRSLKQISRRLDTDPAADCADLVGACYGSADFAEGVTAFLERRPARWEDR</sequence>
<comment type="caution">
    <text evidence="1">The sequence shown here is derived from an EMBL/GenBank/DDBJ whole genome shotgun (WGS) entry which is preliminary data.</text>
</comment>
<dbReference type="EMBL" id="WPCU01000004">
    <property type="protein sequence ID" value="MVA75193.1"/>
    <property type="molecule type" value="Genomic_DNA"/>
</dbReference>
<accession>A0A6A9UR23</accession>
<dbReference type="Proteomes" id="UP000435304">
    <property type="component" value="Unassembled WGS sequence"/>
</dbReference>
<proteinExistence type="predicted"/>
<dbReference type="InterPro" id="IPR001753">
    <property type="entry name" value="Enoyl-CoA_hydra/iso"/>
</dbReference>
<protein>
    <submittedName>
        <fullName evidence="1">Enoyl-CoA hydratase</fullName>
        <ecNumber evidence="1">4.2.1.17</ecNumber>
    </submittedName>
</protein>
<dbReference type="InterPro" id="IPR029045">
    <property type="entry name" value="ClpP/crotonase-like_dom_sf"/>
</dbReference>
<evidence type="ECO:0000313" key="1">
    <source>
        <dbReference type="EMBL" id="MVA75193.1"/>
    </source>
</evidence>
<dbReference type="EC" id="4.2.1.17" evidence="1"/>
<dbReference type="SUPFAM" id="SSF52096">
    <property type="entry name" value="ClpP/crotonase"/>
    <property type="match status" value="1"/>
</dbReference>
<organism evidence="1 2">
    <name type="scientific">Auraticoccus cholistanensis</name>
    <dbReference type="NCBI Taxonomy" id="2656650"/>
    <lineage>
        <taxon>Bacteria</taxon>
        <taxon>Bacillati</taxon>
        <taxon>Actinomycetota</taxon>
        <taxon>Actinomycetes</taxon>
        <taxon>Propionibacteriales</taxon>
        <taxon>Propionibacteriaceae</taxon>
        <taxon>Auraticoccus</taxon>
    </lineage>
</organism>
<gene>
    <name evidence="1" type="ORF">GC722_03985</name>
</gene>
<name>A0A6A9UR23_9ACTN</name>